<sequence length="200" mass="22284">MKKFIIPIAVVVGLVLVIGIAALILIVPKYNQFVDLDEDVNSQYAQIETQLERRNDLIPNIVSTVEGYADHESEIFEAVAEARTDIGNASNVDELSEANDNMTSALSRLIALQENYPDLKADTQFTGLRDELAGTENRIAVARQDYNSSVQEFNRNTRAFPGNLVAGIFGFDEKEYFEASDESREVPEVDFNTDQDDGIE</sequence>
<dbReference type="Pfam" id="PF04011">
    <property type="entry name" value="LemA"/>
    <property type="match status" value="1"/>
</dbReference>
<evidence type="ECO:0000256" key="2">
    <source>
        <dbReference type="ARBA" id="ARBA00008854"/>
    </source>
</evidence>
<dbReference type="PANTHER" id="PTHR34478:SF2">
    <property type="entry name" value="MEMBRANE PROTEIN"/>
    <property type="match status" value="1"/>
</dbReference>
<evidence type="ECO:0000256" key="6">
    <source>
        <dbReference type="SAM" id="MobiDB-lite"/>
    </source>
</evidence>
<comment type="subcellular location">
    <subcellularLocation>
        <location evidence="1">Membrane</location>
        <topology evidence="1">Single-pass membrane protein</topology>
    </subcellularLocation>
</comment>
<gene>
    <name evidence="8" type="ORF">SAMN05192557_0656</name>
</gene>
<dbReference type="PANTHER" id="PTHR34478">
    <property type="entry name" value="PROTEIN LEMA"/>
    <property type="match status" value="1"/>
</dbReference>
<accession>A0A662Z418</accession>
<evidence type="ECO:0000313" key="9">
    <source>
        <dbReference type="Proteomes" id="UP000243605"/>
    </source>
</evidence>
<evidence type="ECO:0000313" key="8">
    <source>
        <dbReference type="EMBL" id="SEV87509.1"/>
    </source>
</evidence>
<evidence type="ECO:0000256" key="4">
    <source>
        <dbReference type="ARBA" id="ARBA00022989"/>
    </source>
</evidence>
<feature type="region of interest" description="Disordered" evidence="6">
    <location>
        <begin position="179"/>
        <end position="200"/>
    </location>
</feature>
<dbReference type="AlphaFoldDB" id="A0A662Z418"/>
<dbReference type="Gene3D" id="1.20.1440.20">
    <property type="entry name" value="LemA-like domain"/>
    <property type="match status" value="1"/>
</dbReference>
<proteinExistence type="inferred from homology"/>
<keyword evidence="3 7" id="KW-0812">Transmembrane</keyword>
<evidence type="ECO:0000256" key="1">
    <source>
        <dbReference type="ARBA" id="ARBA00004167"/>
    </source>
</evidence>
<dbReference type="InterPro" id="IPR007156">
    <property type="entry name" value="MamQ_LemA"/>
</dbReference>
<evidence type="ECO:0000256" key="5">
    <source>
        <dbReference type="ARBA" id="ARBA00023136"/>
    </source>
</evidence>
<evidence type="ECO:0000256" key="7">
    <source>
        <dbReference type="SAM" id="Phobius"/>
    </source>
</evidence>
<keyword evidence="9" id="KW-1185">Reference proteome</keyword>
<dbReference type="SUPFAM" id="SSF140478">
    <property type="entry name" value="LemA-like"/>
    <property type="match status" value="1"/>
</dbReference>
<protein>
    <submittedName>
        <fullName evidence="8">LemA protein</fullName>
    </submittedName>
</protein>
<feature type="compositionally biased region" description="Acidic residues" evidence="6">
    <location>
        <begin position="191"/>
        <end position="200"/>
    </location>
</feature>
<reference evidence="8 9" key="1">
    <citation type="submission" date="2016-10" db="EMBL/GenBank/DDBJ databases">
        <authorList>
            <person name="Varghese N."/>
            <person name="Submissions S."/>
        </authorList>
    </citation>
    <scope>NUCLEOTIDE SEQUENCE [LARGE SCALE GENOMIC DNA]</scope>
    <source>
        <strain evidence="8 9">IBRC-M10081</strain>
    </source>
</reference>
<feature type="transmembrane region" description="Helical" evidence="7">
    <location>
        <begin position="6"/>
        <end position="27"/>
    </location>
</feature>
<comment type="similarity">
    <text evidence="2">Belongs to the LemA family.</text>
</comment>
<dbReference type="Proteomes" id="UP000243605">
    <property type="component" value="Unassembled WGS sequence"/>
</dbReference>
<dbReference type="RefSeq" id="WP_091473839.1">
    <property type="nucleotide sequence ID" value="NZ_FOIT01000001.1"/>
</dbReference>
<evidence type="ECO:0000256" key="3">
    <source>
        <dbReference type="ARBA" id="ARBA00022692"/>
    </source>
</evidence>
<keyword evidence="4 7" id="KW-1133">Transmembrane helix</keyword>
<dbReference type="GO" id="GO:0016020">
    <property type="term" value="C:membrane"/>
    <property type="evidence" value="ECO:0007669"/>
    <property type="project" value="UniProtKB-SubCell"/>
</dbReference>
<dbReference type="EMBL" id="FOIT01000001">
    <property type="protein sequence ID" value="SEV87509.1"/>
    <property type="molecule type" value="Genomic_DNA"/>
</dbReference>
<keyword evidence="5 7" id="KW-0472">Membrane</keyword>
<name>A0A662Z418_9STAP</name>
<organism evidence="8 9">
    <name type="scientific">Aliicoccus persicus</name>
    <dbReference type="NCBI Taxonomy" id="930138"/>
    <lineage>
        <taxon>Bacteria</taxon>
        <taxon>Bacillati</taxon>
        <taxon>Bacillota</taxon>
        <taxon>Bacilli</taxon>
        <taxon>Bacillales</taxon>
        <taxon>Staphylococcaceae</taxon>
        <taxon>Aliicoccus</taxon>
    </lineage>
</organism>
<dbReference type="InterPro" id="IPR023353">
    <property type="entry name" value="LemA-like_dom_sf"/>
</dbReference>
<dbReference type="OrthoDB" id="9804152at2"/>